<organism evidence="4 5">
    <name type="scientific">Sporisorium scitamineum</name>
    <dbReference type="NCBI Taxonomy" id="49012"/>
    <lineage>
        <taxon>Eukaryota</taxon>
        <taxon>Fungi</taxon>
        <taxon>Dikarya</taxon>
        <taxon>Basidiomycota</taxon>
        <taxon>Ustilaginomycotina</taxon>
        <taxon>Ustilaginomycetes</taxon>
        <taxon>Ustilaginales</taxon>
        <taxon>Ustilaginaceae</taxon>
        <taxon>Sporisorium</taxon>
    </lineage>
</organism>
<name>A0A0F7S9E2_9BASI</name>
<feature type="chain" id="PRO_5015039137" evidence="2">
    <location>
        <begin position="30"/>
        <end position="122"/>
    </location>
</feature>
<evidence type="ECO:0000313" key="5">
    <source>
        <dbReference type="Proteomes" id="UP000242770"/>
    </source>
</evidence>
<feature type="signal peptide" evidence="2">
    <location>
        <begin position="1"/>
        <end position="29"/>
    </location>
</feature>
<reference evidence="4" key="3">
    <citation type="submission" date="2014-06" db="EMBL/GenBank/DDBJ databases">
        <authorList>
            <person name="Berkman J.Paul."/>
        </authorList>
    </citation>
    <scope>NUCLEOTIDE SEQUENCE [LARGE SCALE GENOMIC DNA]</scope>
</reference>
<evidence type="ECO:0000256" key="1">
    <source>
        <dbReference type="SAM" id="MobiDB-lite"/>
    </source>
</evidence>
<reference evidence="5" key="2">
    <citation type="submission" date="2014-06" db="EMBL/GenBank/DDBJ databases">
        <authorList>
            <person name="Berkman P.J."/>
        </authorList>
    </citation>
    <scope>NUCLEOTIDE SEQUENCE [LARGE SCALE GENOMIC DNA]</scope>
</reference>
<feature type="compositionally biased region" description="Basic and acidic residues" evidence="1">
    <location>
        <begin position="64"/>
        <end position="83"/>
    </location>
</feature>
<keyword evidence="2" id="KW-0732">Signal</keyword>
<dbReference type="EMBL" id="CCFA01003830">
    <property type="protein sequence ID" value="CDW98876.1"/>
    <property type="molecule type" value="Genomic_DNA"/>
</dbReference>
<feature type="compositionally biased region" description="Low complexity" evidence="1">
    <location>
        <begin position="84"/>
        <end position="94"/>
    </location>
</feature>
<protein>
    <submittedName>
        <fullName evidence="4">Uncharacterized protein</fullName>
    </submittedName>
</protein>
<accession>A0A0F7S9E2</accession>
<sequence length="122" mass="13734">MSLSNGKIGRFLVLTQLFILLSLALTAEAAPVSMVKRSEVFIKDIAPYIDDIERVTMHNYAETSTEKAKLQVDLPGKRLERKQQGQQGQQGQQQVATKPVRIQLPPKNHRRTWDYLGKSSSA</sequence>
<proteinExistence type="predicted"/>
<keyword evidence="5" id="KW-1185">Reference proteome</keyword>
<evidence type="ECO:0000313" key="3">
    <source>
        <dbReference type="EMBL" id="CDU26436.1"/>
    </source>
</evidence>
<evidence type="ECO:0000313" key="4">
    <source>
        <dbReference type="EMBL" id="CDW98876.1"/>
    </source>
</evidence>
<dbReference type="Proteomes" id="UP000242770">
    <property type="component" value="Unassembled WGS sequence"/>
</dbReference>
<dbReference type="EMBL" id="LK056694">
    <property type="protein sequence ID" value="CDU26436.1"/>
    <property type="molecule type" value="Genomic_DNA"/>
</dbReference>
<gene>
    <name evidence="4" type="primary">SSCI64360.1</name>
    <name evidence="3" type="ORF">SPSC_06630</name>
</gene>
<reference evidence="3" key="1">
    <citation type="submission" date="2014-06" db="EMBL/GenBank/DDBJ databases">
        <authorList>
            <person name="Ju J."/>
            <person name="Zhang J."/>
        </authorList>
    </citation>
    <scope>NUCLEOTIDE SEQUENCE</scope>
    <source>
        <strain evidence="3">SscI8</strain>
    </source>
</reference>
<feature type="region of interest" description="Disordered" evidence="1">
    <location>
        <begin position="63"/>
        <end position="122"/>
    </location>
</feature>
<dbReference type="AlphaFoldDB" id="A0A0F7S9E2"/>
<evidence type="ECO:0000256" key="2">
    <source>
        <dbReference type="SAM" id="SignalP"/>
    </source>
</evidence>